<dbReference type="GO" id="GO:0000287">
    <property type="term" value="F:magnesium ion binding"/>
    <property type="evidence" value="ECO:0007669"/>
    <property type="project" value="UniProtKB-UniRule"/>
</dbReference>
<dbReference type="InterPro" id="IPR020568">
    <property type="entry name" value="Ribosomal_Su5_D2-typ_SF"/>
</dbReference>
<dbReference type="InterPro" id="IPR036554">
    <property type="entry name" value="GHMP_kinase_C_sf"/>
</dbReference>
<evidence type="ECO:0000256" key="5">
    <source>
        <dbReference type="ARBA" id="ARBA00022516"/>
    </source>
</evidence>
<dbReference type="PROSITE" id="PS00627">
    <property type="entry name" value="GHMP_KINASES_ATP"/>
    <property type="match status" value="1"/>
</dbReference>
<evidence type="ECO:0000256" key="4">
    <source>
        <dbReference type="ARBA" id="ARBA00022490"/>
    </source>
</evidence>
<dbReference type="InterPro" id="IPR006205">
    <property type="entry name" value="Mev_gal_kin"/>
</dbReference>
<keyword evidence="8 14" id="KW-0418">Kinase</keyword>
<evidence type="ECO:0000256" key="2">
    <source>
        <dbReference type="ARBA" id="ARBA00006495"/>
    </source>
</evidence>
<dbReference type="Proteomes" id="UP000001901">
    <property type="component" value="Chromosome"/>
</dbReference>
<sequence length="292" mass="31647">MIASAPGKVILFGEHAVVYGRHAVVSAINLRCYAKAEKASDITIESPLGKTSLDFKVHPYVSYAIKRFSEIRPVKGVYLKIWSDIPIASGLGSSSAVTVAVLKSLDLLFETNLSNEEIFELARKVELDVQGIGSGTDPFVSTFGGTWLIPERERIDIGDYLDLTVIYTGKASITSDMVRKVANLREMYGDVIERIFDAIDSISLRSISALKDRDFEALSFLVRTNQLLLKALGVSCREIDEIVNKLENLGIPAKITGAGGGGSVIALGSVDLDGYKCLSVSLNAEGVREEKV</sequence>
<dbReference type="InterPro" id="IPR006203">
    <property type="entry name" value="GHMP_knse_ATP-bd_CS"/>
</dbReference>
<dbReference type="PaxDb" id="572546-Arcpr_0999"/>
<feature type="active site" description="Proton acceptor" evidence="14">
    <location>
        <position position="137"/>
    </location>
</feature>
<dbReference type="EMBL" id="CP001857">
    <property type="protein sequence ID" value="ADB58060.1"/>
    <property type="molecule type" value="Genomic_DNA"/>
</dbReference>
<dbReference type="GO" id="GO:0006696">
    <property type="term" value="P:ergosterol biosynthetic process"/>
    <property type="evidence" value="ECO:0007669"/>
    <property type="project" value="TreeGrafter"/>
</dbReference>
<keyword evidence="9 14" id="KW-0067">ATP-binding</keyword>
<reference evidence="17 18" key="1">
    <citation type="journal article" date="2010" name="Stand. Genomic Sci.">
        <title>Complete genome sequence of Archaeoglobus profundus type strain (AV18).</title>
        <authorList>
            <person name="von Jan M."/>
            <person name="Lapidus A."/>
            <person name="Del Rio T.G."/>
            <person name="Copeland A."/>
            <person name="Tice H."/>
            <person name="Cheng J.F."/>
            <person name="Lucas S."/>
            <person name="Chen F."/>
            <person name="Nolan M."/>
            <person name="Goodwin L."/>
            <person name="Han C."/>
            <person name="Pitluck S."/>
            <person name="Liolios K."/>
            <person name="Ivanova N."/>
            <person name="Mavromatis K."/>
            <person name="Ovchinnikova G."/>
            <person name="Chertkov O."/>
            <person name="Pati A."/>
            <person name="Chen A."/>
            <person name="Palaniappan K."/>
            <person name="Land M."/>
            <person name="Hauser L."/>
            <person name="Chang Y.J."/>
            <person name="Jeffries C.D."/>
            <person name="Saunders E."/>
            <person name="Brettin T."/>
            <person name="Detter J.C."/>
            <person name="Chain P."/>
            <person name="Eichinger K."/>
            <person name="Huber H."/>
            <person name="Spring S."/>
            <person name="Rohde M."/>
            <person name="Goker M."/>
            <person name="Wirth R."/>
            <person name="Woyke T."/>
            <person name="Bristow J."/>
            <person name="Eisen J.A."/>
            <person name="Markowitz V."/>
            <person name="Hugenholtz P."/>
            <person name="Kyrpides N.C."/>
            <person name="Klenk H.P."/>
        </authorList>
    </citation>
    <scope>NUCLEOTIDE SEQUENCE [LARGE SCALE GENOMIC DNA]</scope>
    <source>
        <strain evidence="18">DSM 5631 / JCM 9629 / NBRC 100127 / Av18</strain>
    </source>
</reference>
<accession>D2RD66</accession>
<dbReference type="KEGG" id="apo:Arcpr_0999"/>
<dbReference type="InterPro" id="IPR006204">
    <property type="entry name" value="GHMP_kinase_N_dom"/>
</dbReference>
<keyword evidence="6 14" id="KW-0808">Transferase</keyword>
<dbReference type="NCBIfam" id="TIGR00549">
    <property type="entry name" value="mevalon_kin"/>
    <property type="match status" value="1"/>
</dbReference>
<proteinExistence type="inferred from homology"/>
<dbReference type="Gene3D" id="3.30.230.10">
    <property type="match status" value="1"/>
</dbReference>
<dbReference type="Gene3D" id="3.30.70.890">
    <property type="entry name" value="GHMP kinase, C-terminal domain"/>
    <property type="match status" value="1"/>
</dbReference>
<dbReference type="SUPFAM" id="SSF54211">
    <property type="entry name" value="Ribosomal protein S5 domain 2-like"/>
    <property type="match status" value="1"/>
</dbReference>
<keyword evidence="10 14" id="KW-0460">Magnesium</keyword>
<evidence type="ECO:0000256" key="3">
    <source>
        <dbReference type="ARBA" id="ARBA00012103"/>
    </source>
</evidence>
<evidence type="ECO:0000313" key="18">
    <source>
        <dbReference type="Proteomes" id="UP000001901"/>
    </source>
</evidence>
<keyword evidence="11 14" id="KW-0443">Lipid metabolism</keyword>
<evidence type="ECO:0000256" key="11">
    <source>
        <dbReference type="ARBA" id="ARBA00023098"/>
    </source>
</evidence>
<dbReference type="HOGENOM" id="CLU_017814_0_0_2"/>
<keyword evidence="5 14" id="KW-0444">Lipid biosynthesis</keyword>
<keyword evidence="4 14" id="KW-0963">Cytoplasm</keyword>
<evidence type="ECO:0000256" key="14">
    <source>
        <dbReference type="HAMAP-Rule" id="MF_00217"/>
    </source>
</evidence>
<keyword evidence="18" id="KW-1185">Reference proteome</keyword>
<dbReference type="GO" id="GO:0005524">
    <property type="term" value="F:ATP binding"/>
    <property type="evidence" value="ECO:0007669"/>
    <property type="project" value="UniProtKB-UniRule"/>
</dbReference>
<comment type="function">
    <text evidence="14">Catalyzes the phosphorylation of (R)-mevalonate (MVA) to (R)-mevalonate 5-phosphate (MVAP). Functions in the mevalonate (MVA) pathway leading to isopentenyl diphosphate (IPP), a key precursor for the biosynthesis of isoprenoid compounds such as archaeal membrane lipids.</text>
</comment>
<comment type="catalytic activity">
    <reaction evidence="14">
        <text>(R)-mevalonate + ATP = (R)-5-phosphomevalonate + ADP + H(+)</text>
        <dbReference type="Rhea" id="RHEA:17065"/>
        <dbReference type="ChEBI" id="CHEBI:15378"/>
        <dbReference type="ChEBI" id="CHEBI:30616"/>
        <dbReference type="ChEBI" id="CHEBI:36464"/>
        <dbReference type="ChEBI" id="CHEBI:58146"/>
        <dbReference type="ChEBI" id="CHEBI:456216"/>
        <dbReference type="EC" id="2.7.1.36"/>
    </reaction>
</comment>
<keyword evidence="7 14" id="KW-0547">Nucleotide-binding</keyword>
<dbReference type="PANTHER" id="PTHR43290">
    <property type="entry name" value="MEVALONATE KINASE"/>
    <property type="match status" value="1"/>
</dbReference>
<evidence type="ECO:0000256" key="7">
    <source>
        <dbReference type="ARBA" id="ARBA00022741"/>
    </source>
</evidence>
<comment type="cofactor">
    <cofactor evidence="14">
        <name>Mg(2+)</name>
        <dbReference type="ChEBI" id="CHEBI:18420"/>
    </cofactor>
</comment>
<evidence type="ECO:0000256" key="13">
    <source>
        <dbReference type="ARBA" id="ARBA00029438"/>
    </source>
</evidence>
<keyword evidence="12 14" id="KW-0414">Isoprene biosynthesis</keyword>
<dbReference type="SUPFAM" id="SSF55060">
    <property type="entry name" value="GHMP Kinase, C-terminal domain"/>
    <property type="match status" value="1"/>
</dbReference>
<dbReference type="OrthoDB" id="19001at2157"/>
<name>D2RD66_ARCPA</name>
<evidence type="ECO:0000256" key="6">
    <source>
        <dbReference type="ARBA" id="ARBA00022679"/>
    </source>
</evidence>
<dbReference type="eggNOG" id="arCOG01028">
    <property type="taxonomic scope" value="Archaea"/>
</dbReference>
<dbReference type="EC" id="2.7.1.36" evidence="3 14"/>
<dbReference type="GeneID" id="8739672"/>
<evidence type="ECO:0000259" key="16">
    <source>
        <dbReference type="Pfam" id="PF08544"/>
    </source>
</evidence>
<organism evidence="17 18">
    <name type="scientific">Archaeoglobus profundus (strain DSM 5631 / JCM 9629 / NBRC 100127 / Av18)</name>
    <dbReference type="NCBI Taxonomy" id="572546"/>
    <lineage>
        <taxon>Archaea</taxon>
        <taxon>Methanobacteriati</taxon>
        <taxon>Methanobacteriota</taxon>
        <taxon>Archaeoglobi</taxon>
        <taxon>Archaeoglobales</taxon>
        <taxon>Archaeoglobaceae</taxon>
        <taxon>Archaeoglobus</taxon>
    </lineage>
</organism>
<feature type="domain" description="GHMP kinase C-terminal" evidence="16">
    <location>
        <begin position="207"/>
        <end position="268"/>
    </location>
</feature>
<evidence type="ECO:0000256" key="10">
    <source>
        <dbReference type="ARBA" id="ARBA00022842"/>
    </source>
</evidence>
<dbReference type="UniPathway" id="UPA00057">
    <property type="reaction ID" value="UER00098"/>
</dbReference>
<dbReference type="AlphaFoldDB" id="D2RD66"/>
<dbReference type="GO" id="GO:0004496">
    <property type="term" value="F:mevalonate kinase activity"/>
    <property type="evidence" value="ECO:0007669"/>
    <property type="project" value="UniProtKB-UniRule"/>
</dbReference>
<evidence type="ECO:0000256" key="12">
    <source>
        <dbReference type="ARBA" id="ARBA00023229"/>
    </source>
</evidence>
<comment type="pathway">
    <text evidence="13 14">Isoprenoid biosynthesis; isopentenyl diphosphate biosynthesis via mevalonate pathway; isopentenyl diphosphate from (R)-mevalonate: step 1/3.</text>
</comment>
<comment type="similarity">
    <text evidence="2 14">Belongs to the GHMP kinase family. Mevalonate kinase subfamily.</text>
</comment>
<dbReference type="InterPro" id="IPR013750">
    <property type="entry name" value="GHMP_kinase_C_dom"/>
</dbReference>
<evidence type="ECO:0000256" key="8">
    <source>
        <dbReference type="ARBA" id="ARBA00022777"/>
    </source>
</evidence>
<dbReference type="InterPro" id="IPR014721">
    <property type="entry name" value="Ribsml_uS5_D2-typ_fold_subgr"/>
</dbReference>
<gene>
    <name evidence="14" type="primary">mvk</name>
    <name evidence="17" type="ordered locus">Arcpr_0999</name>
</gene>
<dbReference type="GO" id="GO:0005829">
    <property type="term" value="C:cytosol"/>
    <property type="evidence" value="ECO:0007669"/>
    <property type="project" value="TreeGrafter"/>
</dbReference>
<protein>
    <recommendedName>
        <fullName evidence="3 14">Mevalonate kinase</fullName>
        <shortName evidence="14">MK</shortName>
        <shortName evidence="14">MVK</shortName>
        <ecNumber evidence="3 14">2.7.1.36</ecNumber>
    </recommendedName>
</protein>
<dbReference type="PANTHER" id="PTHR43290:SF2">
    <property type="entry name" value="MEVALONATE KINASE"/>
    <property type="match status" value="1"/>
</dbReference>
<dbReference type="PRINTS" id="PR00959">
    <property type="entry name" value="MEVGALKINASE"/>
</dbReference>
<dbReference type="Pfam" id="PF08544">
    <property type="entry name" value="GHMP_kinases_C"/>
    <property type="match status" value="1"/>
</dbReference>
<evidence type="ECO:0000256" key="1">
    <source>
        <dbReference type="ARBA" id="ARBA00004496"/>
    </source>
</evidence>
<evidence type="ECO:0000259" key="15">
    <source>
        <dbReference type="Pfam" id="PF00288"/>
    </source>
</evidence>
<dbReference type="Pfam" id="PF00288">
    <property type="entry name" value="GHMP_kinases_N"/>
    <property type="match status" value="1"/>
</dbReference>
<comment type="subunit">
    <text evidence="14">Homodimer.</text>
</comment>
<comment type="subcellular location">
    <subcellularLocation>
        <location evidence="1 14">Cytoplasm</location>
    </subcellularLocation>
</comment>
<dbReference type="RefSeq" id="WP_012940396.1">
    <property type="nucleotide sequence ID" value="NC_013741.1"/>
</dbReference>
<dbReference type="HAMAP" id="MF_00217">
    <property type="entry name" value="Mevalonate_kinase"/>
    <property type="match status" value="1"/>
</dbReference>
<dbReference type="STRING" id="572546.Arcpr_0999"/>
<dbReference type="InterPro" id="IPR022937">
    <property type="entry name" value="Mevalonate_kinase_arc"/>
</dbReference>
<dbReference type="GO" id="GO:0019287">
    <property type="term" value="P:isopentenyl diphosphate biosynthetic process, mevalonate pathway"/>
    <property type="evidence" value="ECO:0007669"/>
    <property type="project" value="UniProtKB-UniRule"/>
</dbReference>
<evidence type="ECO:0000313" key="17">
    <source>
        <dbReference type="EMBL" id="ADB58060.1"/>
    </source>
</evidence>
<feature type="domain" description="GHMP kinase N-terminal" evidence="15">
    <location>
        <begin position="60"/>
        <end position="145"/>
    </location>
</feature>
<evidence type="ECO:0000256" key="9">
    <source>
        <dbReference type="ARBA" id="ARBA00022840"/>
    </source>
</evidence>
<comment type="caution">
    <text evidence="14">Lacks conserved residue(s) required for the propagation of feature annotation.</text>
</comment>